<accession>A0A2A5JRP5</accession>
<gene>
    <name evidence="2" type="ORF">CEX98_08720</name>
</gene>
<feature type="signal peptide" evidence="1">
    <location>
        <begin position="1"/>
        <end position="17"/>
    </location>
</feature>
<feature type="chain" id="PRO_5011975160" description="Chalcone isomerase domain-containing protein" evidence="1">
    <location>
        <begin position="18"/>
        <end position="160"/>
    </location>
</feature>
<evidence type="ECO:0000313" key="2">
    <source>
        <dbReference type="EMBL" id="PCK32144.1"/>
    </source>
</evidence>
<keyword evidence="1" id="KW-0732">Signal</keyword>
<keyword evidence="3" id="KW-1185">Reference proteome</keyword>
<dbReference type="AlphaFoldDB" id="A0A2A5JRP5"/>
<reference evidence="3" key="1">
    <citation type="journal article" date="2019" name="Genome Announc.">
        <title>Draft Genome Sequence of Pseudoalteromonas piscicida Strain 36Y ROTHPW, an Hypersaline Seawater Isolate from the South Coast of Sonora, Mexico.</title>
        <authorList>
            <person name="Sanchez-Diaz R."/>
            <person name="Molina-Garza Z.J."/>
            <person name="Cruz-Suarez L.E."/>
            <person name="Selvin J."/>
            <person name="Kiran G.S."/>
            <person name="Ibarra-Gamez J.C."/>
            <person name="Gomez-Gil B."/>
            <person name="Galaviz-Silva L."/>
        </authorList>
    </citation>
    <scope>NUCLEOTIDE SEQUENCE [LARGE SCALE GENOMIC DNA]</scope>
    <source>
        <strain evidence="3">36Y_RITHPW</strain>
    </source>
</reference>
<protein>
    <recommendedName>
        <fullName evidence="4">Chalcone isomerase domain-containing protein</fullName>
    </recommendedName>
</protein>
<comment type="caution">
    <text evidence="2">The sequence shown here is derived from an EMBL/GenBank/DDBJ whole genome shotgun (WGS) entry which is preliminary data.</text>
</comment>
<evidence type="ECO:0000256" key="1">
    <source>
        <dbReference type="SAM" id="SignalP"/>
    </source>
</evidence>
<evidence type="ECO:0000313" key="3">
    <source>
        <dbReference type="Proteomes" id="UP000228621"/>
    </source>
</evidence>
<sequence>MRLLLLLLTLLSLNVGATQEDCATDKLFDGKLFELEVSWGSYGVYRAVYKFCYSKQSYLYYELYEPVAIDSISETFMKYSKSAKLPTSLANKIKTQYELAVLKLNNDTVVGFHGSKWCFKPKSGLNYGQYCYWSPTYNNKQRGLDHLVELKTLVSHVFEE</sequence>
<dbReference type="EMBL" id="NKHF01000039">
    <property type="protein sequence ID" value="PCK32144.1"/>
    <property type="molecule type" value="Genomic_DNA"/>
</dbReference>
<evidence type="ECO:0008006" key="4">
    <source>
        <dbReference type="Google" id="ProtNLM"/>
    </source>
</evidence>
<organism evidence="2 3">
    <name type="scientific">Pseudoalteromonas piscicida</name>
    <dbReference type="NCBI Taxonomy" id="43662"/>
    <lineage>
        <taxon>Bacteria</taxon>
        <taxon>Pseudomonadati</taxon>
        <taxon>Pseudomonadota</taxon>
        <taxon>Gammaproteobacteria</taxon>
        <taxon>Alteromonadales</taxon>
        <taxon>Pseudoalteromonadaceae</taxon>
        <taxon>Pseudoalteromonas</taxon>
    </lineage>
</organism>
<dbReference type="Proteomes" id="UP000228621">
    <property type="component" value="Unassembled WGS sequence"/>
</dbReference>
<proteinExistence type="predicted"/>
<name>A0A2A5JRP5_PSEO7</name>